<dbReference type="EMBL" id="LJYF01000026">
    <property type="protein sequence ID" value="KRP96160.1"/>
    <property type="molecule type" value="Genomic_DNA"/>
</dbReference>
<dbReference type="AlphaFoldDB" id="A0A0R3CF26"/>
<dbReference type="InterPro" id="IPR057326">
    <property type="entry name" value="KR_dom"/>
</dbReference>
<accession>A0A0R3CF26</accession>
<feature type="domain" description="Ketoreductase" evidence="3">
    <location>
        <begin position="7"/>
        <end position="186"/>
    </location>
</feature>
<dbReference type="STRING" id="108015.GA0061099_1006479"/>
<evidence type="ECO:0000256" key="2">
    <source>
        <dbReference type="RuleBase" id="RU000363"/>
    </source>
</evidence>
<dbReference type="PRINTS" id="PR00081">
    <property type="entry name" value="GDHRDH"/>
</dbReference>
<dbReference type="Proteomes" id="UP000051380">
    <property type="component" value="Unassembled WGS sequence"/>
</dbReference>
<dbReference type="InterPro" id="IPR050259">
    <property type="entry name" value="SDR"/>
</dbReference>
<evidence type="ECO:0000259" key="3">
    <source>
        <dbReference type="SMART" id="SM00822"/>
    </source>
</evidence>
<comment type="similarity">
    <text evidence="1 2">Belongs to the short-chain dehydrogenases/reductases (SDR) family.</text>
</comment>
<dbReference type="Gene3D" id="3.40.50.720">
    <property type="entry name" value="NAD(P)-binding Rossmann-like Domain"/>
    <property type="match status" value="1"/>
</dbReference>
<reference evidence="4 5" key="1">
    <citation type="submission" date="2015-09" db="EMBL/GenBank/DDBJ databases">
        <title>Draft Genome Sequence of the Strain BR 3267 (Bradyrhizobium yuanmingense) recommended as inoculant for cowpea in Brazil.</title>
        <authorList>
            <person name="Simoes-Araujo J.L."/>
            <person name="Zilli J.E."/>
        </authorList>
    </citation>
    <scope>NUCLEOTIDE SEQUENCE [LARGE SCALE GENOMIC DNA]</scope>
    <source>
        <strain evidence="4 5">BR3267</strain>
    </source>
</reference>
<evidence type="ECO:0000313" key="4">
    <source>
        <dbReference type="EMBL" id="KRP96160.1"/>
    </source>
</evidence>
<dbReference type="PANTHER" id="PTHR42879:SF2">
    <property type="entry name" value="3-OXOACYL-[ACYL-CARRIER-PROTEIN] REDUCTASE FABG"/>
    <property type="match status" value="1"/>
</dbReference>
<dbReference type="OrthoDB" id="9803333at2"/>
<gene>
    <name evidence="4" type="ORF">AOQ72_17620</name>
</gene>
<dbReference type="PRINTS" id="PR00080">
    <property type="entry name" value="SDRFAMILY"/>
</dbReference>
<evidence type="ECO:0000313" key="5">
    <source>
        <dbReference type="Proteomes" id="UP000051380"/>
    </source>
</evidence>
<dbReference type="GO" id="GO:0032787">
    <property type="term" value="P:monocarboxylic acid metabolic process"/>
    <property type="evidence" value="ECO:0007669"/>
    <property type="project" value="UniProtKB-ARBA"/>
</dbReference>
<protein>
    <submittedName>
        <fullName evidence="4">3-oxoacyl-ACP reductase</fullName>
    </submittedName>
</protein>
<name>A0A0R3CF26_9BRAD</name>
<dbReference type="InterPro" id="IPR036291">
    <property type="entry name" value="NAD(P)-bd_dom_sf"/>
</dbReference>
<dbReference type="PANTHER" id="PTHR42879">
    <property type="entry name" value="3-OXOACYL-(ACYL-CARRIER-PROTEIN) REDUCTASE"/>
    <property type="match status" value="1"/>
</dbReference>
<organism evidence="4 5">
    <name type="scientific">Bradyrhizobium yuanmingense</name>
    <dbReference type="NCBI Taxonomy" id="108015"/>
    <lineage>
        <taxon>Bacteria</taxon>
        <taxon>Pseudomonadati</taxon>
        <taxon>Pseudomonadota</taxon>
        <taxon>Alphaproteobacteria</taxon>
        <taxon>Hyphomicrobiales</taxon>
        <taxon>Nitrobacteraceae</taxon>
        <taxon>Bradyrhizobium</taxon>
    </lineage>
</organism>
<proteinExistence type="inferred from homology"/>
<sequence length="275" mass="29163">MTRLQGKVALVTGSGRGIGRAIALKLAREGARVVVNDLDAEPGNAVVAEIEALGGNATAVNGSVAEAGFADRFVGAALDKFGGLDIIVNNAGYTWDSTIQKMTDEQFQAMLDVHLVAPFRILRAAAEPIRVFSKKEAEEGREVFRKVVNISSIAGLYGNAGQASYSSAKASLIGLTRTMCKEWGRYKVNVNCVAFGFINTRLTQLIEAQQKTIDVAGRDIKVGVQPHMLEAMSRMIPLGRGGTPEEAADAVYLFCSPESNYISGQVVVAGGGLIV</sequence>
<evidence type="ECO:0000256" key="1">
    <source>
        <dbReference type="ARBA" id="ARBA00006484"/>
    </source>
</evidence>
<dbReference type="FunFam" id="3.40.50.720:FF:000084">
    <property type="entry name" value="Short-chain dehydrogenase reductase"/>
    <property type="match status" value="1"/>
</dbReference>
<dbReference type="InterPro" id="IPR020904">
    <property type="entry name" value="Sc_DH/Rdtase_CS"/>
</dbReference>
<dbReference type="Pfam" id="PF00106">
    <property type="entry name" value="adh_short"/>
    <property type="match status" value="1"/>
</dbReference>
<dbReference type="Pfam" id="PF13561">
    <property type="entry name" value="adh_short_C2"/>
    <property type="match status" value="1"/>
</dbReference>
<dbReference type="RefSeq" id="WP_057027455.1">
    <property type="nucleotide sequence ID" value="NZ_LJYF01000026.1"/>
</dbReference>
<comment type="caution">
    <text evidence="4">The sequence shown here is derived from an EMBL/GenBank/DDBJ whole genome shotgun (WGS) entry which is preliminary data.</text>
</comment>
<dbReference type="InterPro" id="IPR002347">
    <property type="entry name" value="SDR_fam"/>
</dbReference>
<dbReference type="SUPFAM" id="SSF51735">
    <property type="entry name" value="NAD(P)-binding Rossmann-fold domains"/>
    <property type="match status" value="1"/>
</dbReference>
<dbReference type="PROSITE" id="PS00061">
    <property type="entry name" value="ADH_SHORT"/>
    <property type="match status" value="1"/>
</dbReference>
<dbReference type="SMART" id="SM00822">
    <property type="entry name" value="PKS_KR"/>
    <property type="match status" value="1"/>
</dbReference>